<dbReference type="EMBL" id="CADCWP010000009">
    <property type="protein sequence ID" value="CAA9554597.1"/>
    <property type="molecule type" value="Genomic_DNA"/>
</dbReference>
<organism evidence="2">
    <name type="scientific">uncultured Truepera sp</name>
    <dbReference type="NCBI Taxonomy" id="543023"/>
    <lineage>
        <taxon>Bacteria</taxon>
        <taxon>Thermotogati</taxon>
        <taxon>Deinococcota</taxon>
        <taxon>Deinococci</taxon>
        <taxon>Trueperales</taxon>
        <taxon>Trueperaceae</taxon>
        <taxon>Truepera</taxon>
        <taxon>environmental samples</taxon>
    </lineage>
</organism>
<dbReference type="PANTHER" id="PTHR39624:SF2">
    <property type="entry name" value="OSMC-LIKE PROTEIN"/>
    <property type="match status" value="1"/>
</dbReference>
<gene>
    <name evidence="2" type="ORF">AVDCRST_MAG86-103</name>
</gene>
<feature type="domain" description="Serine aminopeptidase S33" evidence="1">
    <location>
        <begin position="49"/>
        <end position="136"/>
    </location>
</feature>
<evidence type="ECO:0000259" key="1">
    <source>
        <dbReference type="Pfam" id="PF12146"/>
    </source>
</evidence>
<sequence>MPSSRVSFPNARGQMLAAHLERPPGGEPLAYALFAHCFTCSKDLKAARTLTRALSAAGIAVLRFDFTGLGESEGDFAETAFSSNAADLVAAAKFLEEHHEAPQLLVGHSLGGAAVLLAAAELPLVRAVATLSAPCEPSHVLKLLEGNADTIRTEGEASLVLAGRRFTIKRQFLDDLEAQHMREVVAQLGRALLVLHAPGDNVVGIGNAADIFTAAKHPKSFVSLDAADHLLTREADARYAGEVIAAWARRYLAAGEPAWWKDVADNRVVARTDKGLRTDLRMNGHSFVADEPVSVGGTELGPTPYDLLAAALASCTGMTLRLYAGRKGWPLGAVTVGVTHSKVHQEDCESCDTKRVRLDLFERELELTGPLNETQRARLVEIANLCPVHRTLESEVRGDAHLRESSE</sequence>
<dbReference type="InterPro" id="IPR036102">
    <property type="entry name" value="OsmC/Ohrsf"/>
</dbReference>
<accession>A0A6J4UQ23</accession>
<dbReference type="PANTHER" id="PTHR39624">
    <property type="entry name" value="PROTEIN INVOLVED IN RIMO-MEDIATED BETA-METHYLTHIOLATION OF RIBOSOMAL PROTEIN S12 YCAO"/>
    <property type="match status" value="1"/>
</dbReference>
<name>A0A6J4UQ23_9DEIN</name>
<dbReference type="SUPFAM" id="SSF82784">
    <property type="entry name" value="OsmC-like"/>
    <property type="match status" value="1"/>
</dbReference>
<dbReference type="Gene3D" id="3.30.300.20">
    <property type="match status" value="1"/>
</dbReference>
<dbReference type="Pfam" id="PF02566">
    <property type="entry name" value="OsmC"/>
    <property type="match status" value="1"/>
</dbReference>
<reference evidence="2" key="1">
    <citation type="submission" date="2020-02" db="EMBL/GenBank/DDBJ databases">
        <authorList>
            <person name="Meier V. D."/>
        </authorList>
    </citation>
    <scope>NUCLEOTIDE SEQUENCE</scope>
    <source>
        <strain evidence="2">AVDCRST_MAG86</strain>
    </source>
</reference>
<dbReference type="InterPro" id="IPR003718">
    <property type="entry name" value="OsmC/Ohr_fam"/>
</dbReference>
<dbReference type="Gene3D" id="3.40.50.1820">
    <property type="entry name" value="alpha/beta hydrolase"/>
    <property type="match status" value="1"/>
</dbReference>
<dbReference type="InterPro" id="IPR015946">
    <property type="entry name" value="KH_dom-like_a/b"/>
</dbReference>
<dbReference type="InterPro" id="IPR029058">
    <property type="entry name" value="AB_hydrolase_fold"/>
</dbReference>
<dbReference type="InterPro" id="IPR022742">
    <property type="entry name" value="Hydrolase_4"/>
</dbReference>
<dbReference type="SUPFAM" id="SSF53474">
    <property type="entry name" value="alpha/beta-Hydrolases"/>
    <property type="match status" value="1"/>
</dbReference>
<dbReference type="Pfam" id="PF12146">
    <property type="entry name" value="Hydrolase_4"/>
    <property type="match status" value="1"/>
</dbReference>
<evidence type="ECO:0000313" key="2">
    <source>
        <dbReference type="EMBL" id="CAA9554597.1"/>
    </source>
</evidence>
<proteinExistence type="predicted"/>
<protein>
    <submittedName>
        <fullName evidence="2">Bll2902 protein</fullName>
    </submittedName>
</protein>
<dbReference type="AlphaFoldDB" id="A0A6J4UQ23"/>